<protein>
    <submittedName>
        <fullName evidence="1">Uncharacterized protein</fullName>
    </submittedName>
</protein>
<sequence>MSRACSISVRRLYGKARVCRMWGIPRSTHYARLEAVQRPTGPFRYPHAYPCLPILN</sequence>
<name>A0A1W1WWT8_9BACT</name>
<dbReference type="AlphaFoldDB" id="A0A1W1WWT8"/>
<evidence type="ECO:0000313" key="2">
    <source>
        <dbReference type="Proteomes" id="UP000192783"/>
    </source>
</evidence>
<proteinExistence type="predicted"/>
<gene>
    <name evidence="1" type="ORF">SAMN02746041_00002</name>
</gene>
<organism evidence="1 2">
    <name type="scientific">Desulfacinum hydrothermale DSM 13146</name>
    <dbReference type="NCBI Taxonomy" id="1121390"/>
    <lineage>
        <taxon>Bacteria</taxon>
        <taxon>Pseudomonadati</taxon>
        <taxon>Thermodesulfobacteriota</taxon>
        <taxon>Syntrophobacteria</taxon>
        <taxon>Syntrophobacterales</taxon>
        <taxon>Syntrophobacteraceae</taxon>
        <taxon>Desulfacinum</taxon>
    </lineage>
</organism>
<keyword evidence="2" id="KW-1185">Reference proteome</keyword>
<dbReference type="EMBL" id="FWXF01000001">
    <property type="protein sequence ID" value="SMC16115.1"/>
    <property type="molecule type" value="Genomic_DNA"/>
</dbReference>
<evidence type="ECO:0000313" key="1">
    <source>
        <dbReference type="EMBL" id="SMC16115.1"/>
    </source>
</evidence>
<reference evidence="1 2" key="1">
    <citation type="submission" date="2017-04" db="EMBL/GenBank/DDBJ databases">
        <authorList>
            <person name="Afonso C.L."/>
            <person name="Miller P.J."/>
            <person name="Scott M.A."/>
            <person name="Spackman E."/>
            <person name="Goraichik I."/>
            <person name="Dimitrov K.M."/>
            <person name="Suarez D.L."/>
            <person name="Swayne D.E."/>
        </authorList>
    </citation>
    <scope>NUCLEOTIDE SEQUENCE [LARGE SCALE GENOMIC DNA]</scope>
    <source>
        <strain evidence="1 2">DSM 13146</strain>
    </source>
</reference>
<accession>A0A1W1WWT8</accession>
<dbReference type="Proteomes" id="UP000192783">
    <property type="component" value="Unassembled WGS sequence"/>
</dbReference>